<dbReference type="STRING" id="1313296.SAMN05661091_2694"/>
<protein>
    <submittedName>
        <fullName evidence="2">Predicted acetyltransferase</fullName>
    </submittedName>
</protein>
<dbReference type="Gene3D" id="3.40.630.30">
    <property type="match status" value="1"/>
</dbReference>
<dbReference type="Pfam" id="PF13527">
    <property type="entry name" value="Acetyltransf_9"/>
    <property type="match status" value="1"/>
</dbReference>
<organism evidence="2 3">
    <name type="scientific">Paenibacillus uliginis N3/975</name>
    <dbReference type="NCBI Taxonomy" id="1313296"/>
    <lineage>
        <taxon>Bacteria</taxon>
        <taxon>Bacillati</taxon>
        <taxon>Bacillota</taxon>
        <taxon>Bacilli</taxon>
        <taxon>Bacillales</taxon>
        <taxon>Paenibacillaceae</taxon>
        <taxon>Paenibacillus</taxon>
    </lineage>
</organism>
<dbReference type="SUPFAM" id="SSF55729">
    <property type="entry name" value="Acyl-CoA N-acyltransferases (Nat)"/>
    <property type="match status" value="1"/>
</dbReference>
<dbReference type="PROSITE" id="PS51186">
    <property type="entry name" value="GNAT"/>
    <property type="match status" value="1"/>
</dbReference>
<dbReference type="InterPro" id="IPR016181">
    <property type="entry name" value="Acyl_CoA_acyltransferase"/>
</dbReference>
<dbReference type="Proteomes" id="UP000192940">
    <property type="component" value="Chromosome I"/>
</dbReference>
<sequence length="203" mass="22586">MNRKMNELMMTDIVQSIYYNEASDILRREIAVILDRVWPPDVSPIPGETIPTTHEAVLNARSFYSYVDGRLVSYAGVVRKTINHNDQTFNIAGLSCVATDPDYQGRGLGLRTVAAATRWIEQSDTDFGIFTCKPSLAYFYERAGAWPVVPDVALIGSRDDGALSSESLQVAVLMRLFSAKARTRESMLRHTTIDLGLPVGHFL</sequence>
<dbReference type="InterPro" id="IPR000182">
    <property type="entry name" value="GNAT_dom"/>
</dbReference>
<dbReference type="GO" id="GO:0016747">
    <property type="term" value="F:acyltransferase activity, transferring groups other than amino-acyl groups"/>
    <property type="evidence" value="ECO:0007669"/>
    <property type="project" value="InterPro"/>
</dbReference>
<evidence type="ECO:0000313" key="2">
    <source>
        <dbReference type="EMBL" id="SMF84764.1"/>
    </source>
</evidence>
<accession>A0A1X7HE49</accession>
<evidence type="ECO:0000259" key="1">
    <source>
        <dbReference type="PROSITE" id="PS51186"/>
    </source>
</evidence>
<proteinExistence type="predicted"/>
<feature type="domain" description="N-acetyltransferase" evidence="1">
    <location>
        <begin position="24"/>
        <end position="179"/>
    </location>
</feature>
<dbReference type="EMBL" id="LT840184">
    <property type="protein sequence ID" value="SMF84764.1"/>
    <property type="molecule type" value="Genomic_DNA"/>
</dbReference>
<reference evidence="2 3" key="1">
    <citation type="submission" date="2017-04" db="EMBL/GenBank/DDBJ databases">
        <authorList>
            <person name="Afonso C.L."/>
            <person name="Miller P.J."/>
            <person name="Scott M.A."/>
            <person name="Spackman E."/>
            <person name="Goraichik I."/>
            <person name="Dimitrov K.M."/>
            <person name="Suarez D.L."/>
            <person name="Swayne D.E."/>
        </authorList>
    </citation>
    <scope>NUCLEOTIDE SEQUENCE [LARGE SCALE GENOMIC DNA]</scope>
    <source>
        <strain evidence="2 3">N3/975</strain>
    </source>
</reference>
<keyword evidence="3" id="KW-1185">Reference proteome</keyword>
<keyword evidence="2" id="KW-0808">Transferase</keyword>
<gene>
    <name evidence="2" type="ORF">SAMN05661091_2694</name>
</gene>
<dbReference type="AlphaFoldDB" id="A0A1X7HE49"/>
<name>A0A1X7HE49_9BACL</name>
<evidence type="ECO:0000313" key="3">
    <source>
        <dbReference type="Proteomes" id="UP000192940"/>
    </source>
</evidence>